<sequence length="279" mass="30259">MTDHLPDSTRIGRTALTVANLEESIEFYRDVVGLVVRANSETAATLGTETEPLLELRRDADATPRNRSQAGLFHNAFEVASRAALGAALERIRDRWTLNGASDHYVSEALYLDDPDGNGVEIYCDRPQSAWPRRDDGTVRIGTIPLDLEGVAAESDGAATVPDGTTVGHVHLETTSLEAAREFYVNTLGFEVQTELDRALFVSAGGYHHHLGVNTWAGRSQPRPVDGRGLAWFELLVPSAAALETIHDRLVATDVSVTDRENGFETTDPDGVTVRVGIA</sequence>
<accession>A0A9E7NEG3</accession>
<dbReference type="PANTHER" id="PTHR43279:SF1">
    <property type="entry name" value="CATECHOL-2,3-DIOXYGENASE"/>
    <property type="match status" value="1"/>
</dbReference>
<reference evidence="2" key="1">
    <citation type="submission" date="2022-06" db="EMBL/GenBank/DDBJ databases">
        <title>Diverse halophilic archaea isolated from saline environments.</title>
        <authorList>
            <person name="Cui H.-L."/>
        </authorList>
    </citation>
    <scope>NUCLEOTIDE SEQUENCE</scope>
    <source>
        <strain evidence="2">WLHS1</strain>
    </source>
</reference>
<dbReference type="EMBL" id="CP100355">
    <property type="protein sequence ID" value="UTF55282.1"/>
    <property type="molecule type" value="Genomic_DNA"/>
</dbReference>
<evidence type="ECO:0000259" key="1">
    <source>
        <dbReference type="PROSITE" id="PS51819"/>
    </source>
</evidence>
<evidence type="ECO:0000313" key="2">
    <source>
        <dbReference type="EMBL" id="UTF55282.1"/>
    </source>
</evidence>
<feature type="domain" description="VOC" evidence="1">
    <location>
        <begin position="10"/>
        <end position="125"/>
    </location>
</feature>
<dbReference type="KEGG" id="sawl:NGM29_08550"/>
<dbReference type="PROSITE" id="PS51819">
    <property type="entry name" value="VOC"/>
    <property type="match status" value="2"/>
</dbReference>
<name>A0A9E7NEG3_9EURY</name>
<feature type="domain" description="VOC" evidence="1">
    <location>
        <begin position="166"/>
        <end position="279"/>
    </location>
</feature>
<dbReference type="SUPFAM" id="SSF54593">
    <property type="entry name" value="Glyoxalase/Bleomycin resistance protein/Dihydroxybiphenyl dioxygenase"/>
    <property type="match status" value="2"/>
</dbReference>
<evidence type="ECO:0000313" key="3">
    <source>
        <dbReference type="Proteomes" id="UP001056855"/>
    </source>
</evidence>
<dbReference type="PANTHER" id="PTHR43279">
    <property type="entry name" value="CATECHOL-2,3-DIOXYGENASE"/>
    <property type="match status" value="1"/>
</dbReference>
<dbReference type="InterPro" id="IPR004360">
    <property type="entry name" value="Glyas_Fos-R_dOase_dom"/>
</dbReference>
<dbReference type="Pfam" id="PF00903">
    <property type="entry name" value="Glyoxalase"/>
    <property type="match status" value="2"/>
</dbReference>
<dbReference type="RefSeq" id="WP_254160161.1">
    <property type="nucleotide sequence ID" value="NZ_CP100355.1"/>
</dbReference>
<organism evidence="2 3">
    <name type="scientific">Natronosalvus rutilus</name>
    <dbReference type="NCBI Taxonomy" id="2953753"/>
    <lineage>
        <taxon>Archaea</taxon>
        <taxon>Methanobacteriati</taxon>
        <taxon>Methanobacteriota</taxon>
        <taxon>Stenosarchaea group</taxon>
        <taxon>Halobacteria</taxon>
        <taxon>Halobacteriales</taxon>
        <taxon>Natrialbaceae</taxon>
        <taxon>Natronosalvus</taxon>
    </lineage>
</organism>
<dbReference type="GeneID" id="73290090"/>
<dbReference type="InterPro" id="IPR037523">
    <property type="entry name" value="VOC_core"/>
</dbReference>
<proteinExistence type="predicted"/>
<dbReference type="Gene3D" id="3.10.180.10">
    <property type="entry name" value="2,3-Dihydroxybiphenyl 1,2-Dioxygenase, domain 1"/>
    <property type="match status" value="2"/>
</dbReference>
<keyword evidence="3" id="KW-1185">Reference proteome</keyword>
<dbReference type="CDD" id="cd16359">
    <property type="entry name" value="VOC_BsCatE_like_C"/>
    <property type="match status" value="1"/>
</dbReference>
<protein>
    <submittedName>
        <fullName evidence="2">VOC family protein</fullName>
    </submittedName>
</protein>
<dbReference type="Proteomes" id="UP001056855">
    <property type="component" value="Chromosome"/>
</dbReference>
<dbReference type="InterPro" id="IPR029068">
    <property type="entry name" value="Glyas_Bleomycin-R_OHBP_Dase"/>
</dbReference>
<gene>
    <name evidence="2" type="ORF">NGM29_08550</name>
</gene>
<dbReference type="AlphaFoldDB" id="A0A9E7NEG3"/>